<feature type="region of interest" description="Disordered" evidence="1">
    <location>
        <begin position="1"/>
        <end position="32"/>
    </location>
</feature>
<name>A0A821LKG6_9BILA</name>
<proteinExistence type="predicted"/>
<evidence type="ECO:0000313" key="2">
    <source>
        <dbReference type="EMBL" id="CAF4751853.1"/>
    </source>
</evidence>
<feature type="region of interest" description="Disordered" evidence="1">
    <location>
        <begin position="70"/>
        <end position="103"/>
    </location>
</feature>
<evidence type="ECO:0000256" key="1">
    <source>
        <dbReference type="SAM" id="MobiDB-lite"/>
    </source>
</evidence>
<organism evidence="2 3">
    <name type="scientific">Rotaria socialis</name>
    <dbReference type="NCBI Taxonomy" id="392032"/>
    <lineage>
        <taxon>Eukaryota</taxon>
        <taxon>Metazoa</taxon>
        <taxon>Spiralia</taxon>
        <taxon>Gnathifera</taxon>
        <taxon>Rotifera</taxon>
        <taxon>Eurotatoria</taxon>
        <taxon>Bdelloidea</taxon>
        <taxon>Philodinida</taxon>
        <taxon>Philodinidae</taxon>
        <taxon>Rotaria</taxon>
    </lineage>
</organism>
<gene>
    <name evidence="2" type="ORF">UJA718_LOCUS38967</name>
</gene>
<dbReference type="Proteomes" id="UP000663873">
    <property type="component" value="Unassembled WGS sequence"/>
</dbReference>
<feature type="compositionally biased region" description="Polar residues" evidence="1">
    <location>
        <begin position="73"/>
        <end position="99"/>
    </location>
</feature>
<accession>A0A821LKG6</accession>
<keyword evidence="3" id="KW-1185">Reference proteome</keyword>
<feature type="non-terminal residue" evidence="2">
    <location>
        <position position="1"/>
    </location>
</feature>
<comment type="caution">
    <text evidence="2">The sequence shown here is derived from an EMBL/GenBank/DDBJ whole genome shotgun (WGS) entry which is preliminary data.</text>
</comment>
<feature type="compositionally biased region" description="Polar residues" evidence="1">
    <location>
        <begin position="1"/>
        <end position="14"/>
    </location>
</feature>
<sequence length="117" mass="13102">NNLLGKSGENSPTEQRTRLTLDGSHSSPLSARSSLCNHNDLMDQYKKLLNAVNSESTDRIDQRAVRINELENDPQQMKTNISMHDSSRSSLYDHQTPTKSKQKPYVYVSGVGSTGFF</sequence>
<evidence type="ECO:0000313" key="3">
    <source>
        <dbReference type="Proteomes" id="UP000663873"/>
    </source>
</evidence>
<protein>
    <submittedName>
        <fullName evidence="2">Uncharacterized protein</fullName>
    </submittedName>
</protein>
<dbReference type="AlphaFoldDB" id="A0A821LKG6"/>
<dbReference type="EMBL" id="CAJOBP010040633">
    <property type="protein sequence ID" value="CAF4751853.1"/>
    <property type="molecule type" value="Genomic_DNA"/>
</dbReference>
<reference evidence="2" key="1">
    <citation type="submission" date="2021-02" db="EMBL/GenBank/DDBJ databases">
        <authorList>
            <person name="Nowell W R."/>
        </authorList>
    </citation>
    <scope>NUCLEOTIDE SEQUENCE</scope>
</reference>